<gene>
    <name evidence="2" type="ORF">A1O1_06641</name>
</gene>
<protein>
    <recommendedName>
        <fullName evidence="4">Peroxin 26</fullName>
    </recommendedName>
</protein>
<dbReference type="Proteomes" id="UP000019484">
    <property type="component" value="Unassembled WGS sequence"/>
</dbReference>
<evidence type="ECO:0000313" key="2">
    <source>
        <dbReference type="EMBL" id="EXJ86271.1"/>
    </source>
</evidence>
<feature type="compositionally biased region" description="Pro residues" evidence="1">
    <location>
        <begin position="340"/>
        <end position="351"/>
    </location>
</feature>
<sequence length="470" mass="51891">MSIDSESPSSTQLLSSSHSSLNGKNSSSEIPRIYKHASQLFLTRRLVEAYEALKPVVTPSGETGSNDSAARAPVATATTSQRIKIWSLYVTLLNSIIDLGWEEGKEQYGGEYNDIVHRVQSGDIWEQVVRDGYQGREGSVDAEVVYNLSNLLLGQAPNQKINQARLESYLSSSSHPELDLSTHLHNGSANDRRPGLDGTNTPKDLTSRIKVIELFTLHVLPRNGEWDYARSFLTNSDILDDERKEAFLQTLQELQDVSEKEKLGQAEIDVFEDTEEGMPTFTASGTGQGDEAESQTQSKPAFRHQRTSSEVDYGIEKEHPNGAHLAPQKPNTTVSDAKPPSNPLTNLPPQPMSSTAASHTSPLPSSKARNQLSPPAQTPRRPTRKPKAANQNTLLAQARQLFLALSNLGRNMAGAISKNPTKLLRFLLFVLAFLMAFSQRQLREKTKRMVDTSWQKIRGTVGMGVKVSYI</sequence>
<reference evidence="2 3" key="1">
    <citation type="submission" date="2013-03" db="EMBL/GenBank/DDBJ databases">
        <title>The Genome Sequence of Capronia coronata CBS 617.96.</title>
        <authorList>
            <consortium name="The Broad Institute Genomics Platform"/>
            <person name="Cuomo C."/>
            <person name="de Hoog S."/>
            <person name="Gorbushina A."/>
            <person name="Walker B."/>
            <person name="Young S.K."/>
            <person name="Zeng Q."/>
            <person name="Gargeya S."/>
            <person name="Fitzgerald M."/>
            <person name="Haas B."/>
            <person name="Abouelleil A."/>
            <person name="Allen A.W."/>
            <person name="Alvarado L."/>
            <person name="Arachchi H.M."/>
            <person name="Berlin A.M."/>
            <person name="Chapman S.B."/>
            <person name="Gainer-Dewar J."/>
            <person name="Goldberg J."/>
            <person name="Griggs A."/>
            <person name="Gujja S."/>
            <person name="Hansen M."/>
            <person name="Howarth C."/>
            <person name="Imamovic A."/>
            <person name="Ireland A."/>
            <person name="Larimer J."/>
            <person name="McCowan C."/>
            <person name="Murphy C."/>
            <person name="Pearson M."/>
            <person name="Poon T.W."/>
            <person name="Priest M."/>
            <person name="Roberts A."/>
            <person name="Saif S."/>
            <person name="Shea T."/>
            <person name="Sisk P."/>
            <person name="Sykes S."/>
            <person name="Wortman J."/>
            <person name="Nusbaum C."/>
            <person name="Birren B."/>
        </authorList>
    </citation>
    <scope>NUCLEOTIDE SEQUENCE [LARGE SCALE GENOMIC DNA]</scope>
    <source>
        <strain evidence="2 3">CBS 617.96</strain>
    </source>
</reference>
<proteinExistence type="predicted"/>
<dbReference type="RefSeq" id="XP_007725709.1">
    <property type="nucleotide sequence ID" value="XM_007727519.1"/>
</dbReference>
<comment type="caution">
    <text evidence="2">The sequence shown here is derived from an EMBL/GenBank/DDBJ whole genome shotgun (WGS) entry which is preliminary data.</text>
</comment>
<feature type="compositionally biased region" description="Polar residues" evidence="1">
    <location>
        <begin position="352"/>
        <end position="375"/>
    </location>
</feature>
<dbReference type="AlphaFoldDB" id="W9YAH3"/>
<feature type="region of interest" description="Disordered" evidence="1">
    <location>
        <begin position="1"/>
        <end position="28"/>
    </location>
</feature>
<dbReference type="HOGENOM" id="CLU_046457_0_0_1"/>
<dbReference type="STRING" id="1182541.W9YAH3"/>
<evidence type="ECO:0000256" key="1">
    <source>
        <dbReference type="SAM" id="MobiDB-lite"/>
    </source>
</evidence>
<dbReference type="OrthoDB" id="3981028at2759"/>
<dbReference type="GeneID" id="19161508"/>
<organism evidence="2 3">
    <name type="scientific">Capronia coronata CBS 617.96</name>
    <dbReference type="NCBI Taxonomy" id="1182541"/>
    <lineage>
        <taxon>Eukaryota</taxon>
        <taxon>Fungi</taxon>
        <taxon>Dikarya</taxon>
        <taxon>Ascomycota</taxon>
        <taxon>Pezizomycotina</taxon>
        <taxon>Eurotiomycetes</taxon>
        <taxon>Chaetothyriomycetidae</taxon>
        <taxon>Chaetothyriales</taxon>
        <taxon>Herpotrichiellaceae</taxon>
        <taxon>Capronia</taxon>
    </lineage>
</organism>
<feature type="region of interest" description="Disordered" evidence="1">
    <location>
        <begin position="180"/>
        <end position="203"/>
    </location>
</feature>
<evidence type="ECO:0000313" key="3">
    <source>
        <dbReference type="Proteomes" id="UP000019484"/>
    </source>
</evidence>
<dbReference type="eggNOG" id="ENOG502S0P1">
    <property type="taxonomic scope" value="Eukaryota"/>
</dbReference>
<keyword evidence="3" id="KW-1185">Reference proteome</keyword>
<dbReference type="EMBL" id="AMWN01000005">
    <property type="protein sequence ID" value="EXJ86271.1"/>
    <property type="molecule type" value="Genomic_DNA"/>
</dbReference>
<accession>W9YAH3</accession>
<name>W9YAH3_9EURO</name>
<feature type="region of interest" description="Disordered" evidence="1">
    <location>
        <begin position="271"/>
        <end position="388"/>
    </location>
</feature>
<evidence type="ECO:0008006" key="4">
    <source>
        <dbReference type="Google" id="ProtNLM"/>
    </source>
</evidence>